<dbReference type="GO" id="GO:0008270">
    <property type="term" value="F:zinc ion binding"/>
    <property type="evidence" value="ECO:0007669"/>
    <property type="project" value="InterPro"/>
</dbReference>
<dbReference type="STRING" id="1093900.A0A507B6G6"/>
<evidence type="ECO:0000313" key="5">
    <source>
        <dbReference type="Proteomes" id="UP000319257"/>
    </source>
</evidence>
<name>A0A507B6G6_9PEZI</name>
<comment type="caution">
    <text evidence="4">The sequence shown here is derived from an EMBL/GenBank/DDBJ whole genome shotgun (WGS) entry which is preliminary data.</text>
</comment>
<dbReference type="RefSeq" id="XP_030999573.1">
    <property type="nucleotide sequence ID" value="XM_031137210.1"/>
</dbReference>
<dbReference type="CDD" id="cd00067">
    <property type="entry name" value="GAL4"/>
    <property type="match status" value="1"/>
</dbReference>
<dbReference type="SUPFAM" id="SSF57701">
    <property type="entry name" value="Zn2/Cys6 DNA-binding domain"/>
    <property type="match status" value="1"/>
</dbReference>
<organism evidence="4 5">
    <name type="scientific">Thyridium curvatum</name>
    <dbReference type="NCBI Taxonomy" id="1093900"/>
    <lineage>
        <taxon>Eukaryota</taxon>
        <taxon>Fungi</taxon>
        <taxon>Dikarya</taxon>
        <taxon>Ascomycota</taxon>
        <taxon>Pezizomycotina</taxon>
        <taxon>Sordariomycetes</taxon>
        <taxon>Sordariomycetidae</taxon>
        <taxon>Thyridiales</taxon>
        <taxon>Thyridiaceae</taxon>
        <taxon>Thyridium</taxon>
    </lineage>
</organism>
<dbReference type="GeneID" id="41970410"/>
<dbReference type="InterPro" id="IPR053181">
    <property type="entry name" value="EcdB-like_regulator"/>
</dbReference>
<dbReference type="CDD" id="cd12148">
    <property type="entry name" value="fungal_TF_MHR"/>
    <property type="match status" value="1"/>
</dbReference>
<dbReference type="PROSITE" id="PS50048">
    <property type="entry name" value="ZN2_CY6_FUNGAL_2"/>
    <property type="match status" value="1"/>
</dbReference>
<dbReference type="OrthoDB" id="4356994at2759"/>
<accession>A0A507B6G6</accession>
<keyword evidence="5" id="KW-1185">Reference proteome</keyword>
<dbReference type="InterPro" id="IPR036864">
    <property type="entry name" value="Zn2-C6_fun-type_DNA-bd_sf"/>
</dbReference>
<evidence type="ECO:0000313" key="4">
    <source>
        <dbReference type="EMBL" id="TPX17862.1"/>
    </source>
</evidence>
<dbReference type="Gene3D" id="4.10.240.10">
    <property type="entry name" value="Zn(2)-C6 fungal-type DNA-binding domain"/>
    <property type="match status" value="1"/>
</dbReference>
<keyword evidence="1" id="KW-0539">Nucleus</keyword>
<sequence length="684" mass="76365">MTRSFDPTSAAVHLRSPAADGAPAVPRRTASDHSSNEDASALSAPPQAKKQRLKGPAGAPRRRTATACNFCRSRKTRCNNARPSCGTCVYNRVECVYQDAIDDQTSFDPASRIILDRLDELKQLLQASRDESRSRTQPETDPGSTPGHAQTEPSSIDDSTTTRKEYIGAHLEPPAYPDDSHHNSSCEAMLRWPIFQDLLLDDDKAIVSFVLDSPVDFECSGSALPRQIPARNDPIGGSSGIQQADFVPLCKQFLGLVHAKNPILDESDLLGYARDAAENGLGWDGPSCLVLLACALACIAVPWKPPHPRDHIDPSASNDMDRTGEDMASAEAYFLEAKKRMGLLQTAIVDLQCLFIASIYEKFLLRPLRSWQYIQAASLRLQTHLARKNRRYVMQHDAETEKTHQLEQRLFLSCVRAESEFLPYIPLRPSGIQEYHYTDLLPSPPVPGAHDSSSVNNESAITAAGGQQGWIFYLTEISVRQNITDVMSVLYRGGERQWTRNIKLLLRYYTECKQQVDIWKSHIPGQVQFDDSGIPRNEVSSLLQGRLLMWDELIARPILYYVLHTASHAPENPELDQPVQIAQQSIYSSAKIIMHLNHNHRHGGTYFSCAVSLACALNVLAAVLSGGRVMLPEDWPAYIRAAHRNLSRWATEAPQIEWMRAILHRLFHKVCQRVGYAASPNYLT</sequence>
<dbReference type="InParanoid" id="A0A507B6G6"/>
<dbReference type="PANTHER" id="PTHR47785">
    <property type="entry name" value="ZN(II)2CYS6 TRANSCRIPTION FACTOR (EUROFUNG)-RELATED-RELATED"/>
    <property type="match status" value="1"/>
</dbReference>
<feature type="domain" description="Zn(2)-C6 fungal-type" evidence="3">
    <location>
        <begin position="67"/>
        <end position="97"/>
    </location>
</feature>
<dbReference type="PROSITE" id="PS00463">
    <property type="entry name" value="ZN2_CY6_FUNGAL_1"/>
    <property type="match status" value="1"/>
</dbReference>
<feature type="region of interest" description="Disordered" evidence="2">
    <location>
        <begin position="127"/>
        <end position="160"/>
    </location>
</feature>
<feature type="region of interest" description="Disordered" evidence="2">
    <location>
        <begin position="1"/>
        <end position="64"/>
    </location>
</feature>
<proteinExistence type="predicted"/>
<dbReference type="EMBL" id="SKBQ01000012">
    <property type="protein sequence ID" value="TPX17862.1"/>
    <property type="molecule type" value="Genomic_DNA"/>
</dbReference>
<evidence type="ECO:0000256" key="1">
    <source>
        <dbReference type="ARBA" id="ARBA00023242"/>
    </source>
</evidence>
<dbReference type="AlphaFoldDB" id="A0A507B6G6"/>
<evidence type="ECO:0000256" key="2">
    <source>
        <dbReference type="SAM" id="MobiDB-lite"/>
    </source>
</evidence>
<feature type="compositionally biased region" description="Basic and acidic residues" evidence="2">
    <location>
        <begin position="127"/>
        <end position="138"/>
    </location>
</feature>
<reference evidence="4 5" key="1">
    <citation type="submission" date="2019-06" db="EMBL/GenBank/DDBJ databases">
        <title>Draft genome sequence of the filamentous fungus Phialemoniopsis curvata isolated from diesel fuel.</title>
        <authorList>
            <person name="Varaljay V.A."/>
            <person name="Lyon W.J."/>
            <person name="Crouch A.L."/>
            <person name="Drake C.E."/>
            <person name="Hollomon J.M."/>
            <person name="Nadeau L.J."/>
            <person name="Nunn H.S."/>
            <person name="Stevenson B.S."/>
            <person name="Bojanowski C.L."/>
            <person name="Crookes-Goodson W.J."/>
        </authorList>
    </citation>
    <scope>NUCLEOTIDE SEQUENCE [LARGE SCALE GENOMIC DNA]</scope>
    <source>
        <strain evidence="4 5">D216</strain>
    </source>
</reference>
<protein>
    <recommendedName>
        <fullName evidence="3">Zn(2)-C6 fungal-type domain-containing protein</fullName>
    </recommendedName>
</protein>
<dbReference type="InterPro" id="IPR001138">
    <property type="entry name" value="Zn2Cys6_DnaBD"/>
</dbReference>
<dbReference type="Pfam" id="PF00172">
    <property type="entry name" value="Zn_clus"/>
    <property type="match status" value="1"/>
</dbReference>
<evidence type="ECO:0000259" key="3">
    <source>
        <dbReference type="PROSITE" id="PS50048"/>
    </source>
</evidence>
<dbReference type="SMART" id="SM00066">
    <property type="entry name" value="GAL4"/>
    <property type="match status" value="1"/>
</dbReference>
<feature type="compositionally biased region" description="Polar residues" evidence="2">
    <location>
        <begin position="139"/>
        <end position="159"/>
    </location>
</feature>
<dbReference type="GO" id="GO:0000981">
    <property type="term" value="F:DNA-binding transcription factor activity, RNA polymerase II-specific"/>
    <property type="evidence" value="ECO:0007669"/>
    <property type="project" value="InterPro"/>
</dbReference>
<gene>
    <name evidence="4" type="ORF">E0L32_002963</name>
</gene>
<dbReference type="Proteomes" id="UP000319257">
    <property type="component" value="Unassembled WGS sequence"/>
</dbReference>
<dbReference type="PANTHER" id="PTHR47785:SF5">
    <property type="entry name" value="ZN(II)2CYS6 TRANSCRIPTION FACTOR (EUROFUNG)"/>
    <property type="match status" value="1"/>
</dbReference>